<keyword evidence="3 7" id="KW-0812">Transmembrane</keyword>
<feature type="transmembrane region" description="Helical" evidence="7">
    <location>
        <begin position="245"/>
        <end position="267"/>
    </location>
</feature>
<proteinExistence type="predicted"/>
<dbReference type="EMBL" id="BSUK01000001">
    <property type="protein sequence ID" value="GMA23830.1"/>
    <property type="molecule type" value="Genomic_DNA"/>
</dbReference>
<accession>A0ABQ6HZB7</accession>
<dbReference type="InterPro" id="IPR036259">
    <property type="entry name" value="MFS_trans_sf"/>
</dbReference>
<feature type="transmembrane region" description="Helical" evidence="7">
    <location>
        <begin position="49"/>
        <end position="70"/>
    </location>
</feature>
<dbReference type="Proteomes" id="UP001157091">
    <property type="component" value="Unassembled WGS sequence"/>
</dbReference>
<protein>
    <submittedName>
        <fullName evidence="8">MFS transporter</fullName>
    </submittedName>
</protein>
<gene>
    <name evidence="8" type="ORF">GCM10025864_15890</name>
</gene>
<evidence type="ECO:0000256" key="5">
    <source>
        <dbReference type="ARBA" id="ARBA00023136"/>
    </source>
</evidence>
<keyword evidence="4 7" id="KW-1133">Transmembrane helix</keyword>
<dbReference type="PANTHER" id="PTHR23513">
    <property type="entry name" value="INTEGRAL MEMBRANE EFFLUX PROTEIN-RELATED"/>
    <property type="match status" value="1"/>
</dbReference>
<evidence type="ECO:0000256" key="2">
    <source>
        <dbReference type="ARBA" id="ARBA00022475"/>
    </source>
</evidence>
<dbReference type="PANTHER" id="PTHR23513:SF6">
    <property type="entry name" value="MAJOR FACILITATOR SUPERFAMILY ASSOCIATED DOMAIN-CONTAINING PROTEIN"/>
    <property type="match status" value="1"/>
</dbReference>
<evidence type="ECO:0000313" key="9">
    <source>
        <dbReference type="Proteomes" id="UP001157091"/>
    </source>
</evidence>
<feature type="transmembrane region" description="Helical" evidence="7">
    <location>
        <begin position="20"/>
        <end position="42"/>
    </location>
</feature>
<name>A0ABQ6HZB7_9MICO</name>
<organism evidence="8 9">
    <name type="scientific">Luteimicrobium album</name>
    <dbReference type="NCBI Taxonomy" id="1054550"/>
    <lineage>
        <taxon>Bacteria</taxon>
        <taxon>Bacillati</taxon>
        <taxon>Actinomycetota</taxon>
        <taxon>Actinomycetes</taxon>
        <taxon>Micrococcales</taxon>
        <taxon>Luteimicrobium</taxon>
    </lineage>
</organism>
<sequence length="458" mass="47006">MQSYLCNMSSALGGSFYRLWSASLASNLADGLLAAAAPLLALRLTDDPFAVSAIVAASFLPWLLFAIASGGLVDRHDRRRVMGTANTVRFLVATSLGMLVATHHLPLWTLVVAVFVLGSMETAFDGGAQALVPAVTPREQLDPANSRFQAGEMVMQGFVAMPIGAALFALSEPLPFALSALTFAGSAALALTLPAAAARARSADRPTASPTPASGSPTPVPRQGFVHELVEGARFLWQHDTLRPLWIFSTLSATALTFAQGALVVYVVNGLGIPQGAVGAFTALAAVGGLAGATLVGRVRRRFGRATSMVGSELLTGPALVLLGLVPASLGGQVAGCVAFALAAMFVMIWNTNAMTVRQSLIPGELLGRVNGTWRTVGWGLTPVATLLGGLVARAGLRLPLLIGGALSLVIVLVMGARVHRALTAAESTVSGDAGADDTPAKAEGPAAEAVTVSTLET</sequence>
<evidence type="ECO:0000256" key="3">
    <source>
        <dbReference type="ARBA" id="ARBA00022692"/>
    </source>
</evidence>
<feature type="transmembrane region" description="Helical" evidence="7">
    <location>
        <begin position="176"/>
        <end position="197"/>
    </location>
</feature>
<dbReference type="Pfam" id="PF07690">
    <property type="entry name" value="MFS_1"/>
    <property type="match status" value="1"/>
</dbReference>
<dbReference type="CDD" id="cd06173">
    <property type="entry name" value="MFS_MefA_like"/>
    <property type="match status" value="1"/>
</dbReference>
<comment type="caution">
    <text evidence="8">The sequence shown here is derived from an EMBL/GenBank/DDBJ whole genome shotgun (WGS) entry which is preliminary data.</text>
</comment>
<feature type="transmembrane region" description="Helical" evidence="7">
    <location>
        <begin position="90"/>
        <end position="117"/>
    </location>
</feature>
<evidence type="ECO:0000256" key="4">
    <source>
        <dbReference type="ARBA" id="ARBA00022989"/>
    </source>
</evidence>
<comment type="subcellular location">
    <subcellularLocation>
        <location evidence="1">Cell membrane</location>
        <topology evidence="1">Multi-pass membrane protein</topology>
    </subcellularLocation>
</comment>
<dbReference type="SUPFAM" id="SSF103473">
    <property type="entry name" value="MFS general substrate transporter"/>
    <property type="match status" value="1"/>
</dbReference>
<evidence type="ECO:0000313" key="8">
    <source>
        <dbReference type="EMBL" id="GMA23830.1"/>
    </source>
</evidence>
<feature type="transmembrane region" description="Helical" evidence="7">
    <location>
        <begin position="273"/>
        <end position="296"/>
    </location>
</feature>
<feature type="compositionally biased region" description="Low complexity" evidence="6">
    <location>
        <begin position="201"/>
        <end position="217"/>
    </location>
</feature>
<evidence type="ECO:0000256" key="1">
    <source>
        <dbReference type="ARBA" id="ARBA00004651"/>
    </source>
</evidence>
<feature type="region of interest" description="Disordered" evidence="6">
    <location>
        <begin position="430"/>
        <end position="458"/>
    </location>
</feature>
<keyword evidence="2" id="KW-1003">Cell membrane</keyword>
<keyword evidence="5 7" id="KW-0472">Membrane</keyword>
<feature type="transmembrane region" description="Helical" evidence="7">
    <location>
        <begin position="399"/>
        <end position="417"/>
    </location>
</feature>
<evidence type="ECO:0000256" key="7">
    <source>
        <dbReference type="SAM" id="Phobius"/>
    </source>
</evidence>
<keyword evidence="9" id="KW-1185">Reference proteome</keyword>
<dbReference type="InterPro" id="IPR011701">
    <property type="entry name" value="MFS"/>
</dbReference>
<dbReference type="Gene3D" id="1.20.1250.20">
    <property type="entry name" value="MFS general substrate transporter like domains"/>
    <property type="match status" value="1"/>
</dbReference>
<evidence type="ECO:0000256" key="6">
    <source>
        <dbReference type="SAM" id="MobiDB-lite"/>
    </source>
</evidence>
<feature type="region of interest" description="Disordered" evidence="6">
    <location>
        <begin position="201"/>
        <end position="221"/>
    </location>
</feature>
<reference evidence="9" key="1">
    <citation type="journal article" date="2019" name="Int. J. Syst. Evol. Microbiol.">
        <title>The Global Catalogue of Microorganisms (GCM) 10K type strain sequencing project: providing services to taxonomists for standard genome sequencing and annotation.</title>
        <authorList>
            <consortium name="The Broad Institute Genomics Platform"/>
            <consortium name="The Broad Institute Genome Sequencing Center for Infectious Disease"/>
            <person name="Wu L."/>
            <person name="Ma J."/>
        </authorList>
    </citation>
    <scope>NUCLEOTIDE SEQUENCE [LARGE SCALE GENOMIC DNA]</scope>
    <source>
        <strain evidence="9">NBRC 106348</strain>
    </source>
</reference>